<organism evidence="1 2">
    <name type="scientific">Pollutimonas bauzanensis</name>
    <dbReference type="NCBI Taxonomy" id="658167"/>
    <lineage>
        <taxon>Bacteria</taxon>
        <taxon>Pseudomonadati</taxon>
        <taxon>Pseudomonadota</taxon>
        <taxon>Betaproteobacteria</taxon>
        <taxon>Burkholderiales</taxon>
        <taxon>Alcaligenaceae</taxon>
        <taxon>Pollutimonas</taxon>
    </lineage>
</organism>
<dbReference type="RefSeq" id="WP_073104318.1">
    <property type="nucleotide sequence ID" value="NZ_FQXE01000008.1"/>
</dbReference>
<accession>A0A1M5Y574</accession>
<protein>
    <submittedName>
        <fullName evidence="1">CRISPR-associated protein, Csy4 family</fullName>
    </submittedName>
</protein>
<keyword evidence="2" id="KW-1185">Reference proteome</keyword>
<name>A0A1M5Y574_9BURK</name>
<evidence type="ECO:0000313" key="1">
    <source>
        <dbReference type="EMBL" id="SHI07211.1"/>
    </source>
</evidence>
<dbReference type="InterPro" id="IPR042564">
    <property type="entry name" value="CRISPR-Cas6/Csy4_sf"/>
</dbReference>
<evidence type="ECO:0000313" key="2">
    <source>
        <dbReference type="Proteomes" id="UP000184226"/>
    </source>
</evidence>
<dbReference type="InterPro" id="IPR013396">
    <property type="entry name" value="CRISPR-assoc_prot_Csy4"/>
</dbReference>
<dbReference type="EMBL" id="FQXE01000008">
    <property type="protein sequence ID" value="SHI07211.1"/>
    <property type="molecule type" value="Genomic_DNA"/>
</dbReference>
<dbReference type="CDD" id="cd09739">
    <property type="entry name" value="Cas6_I-F"/>
    <property type="match status" value="1"/>
</dbReference>
<dbReference type="Proteomes" id="UP000184226">
    <property type="component" value="Unassembled WGS sequence"/>
</dbReference>
<dbReference type="AlphaFoldDB" id="A0A1M5Y574"/>
<dbReference type="GO" id="GO:0004519">
    <property type="term" value="F:endonuclease activity"/>
    <property type="evidence" value="ECO:0007669"/>
    <property type="project" value="InterPro"/>
</dbReference>
<gene>
    <name evidence="1" type="ORF">SAMN04488135_10875</name>
</gene>
<dbReference type="STRING" id="658167.SAMN04488135_10875"/>
<reference evidence="1 2" key="1">
    <citation type="submission" date="2016-11" db="EMBL/GenBank/DDBJ databases">
        <authorList>
            <person name="Jaros S."/>
            <person name="Januszkiewicz K."/>
            <person name="Wedrychowicz H."/>
        </authorList>
    </citation>
    <scope>NUCLEOTIDE SEQUENCE [LARGE SCALE GENOMIC DNA]</scope>
    <source>
        <strain evidence="1 2">CGMCC 1.10190</strain>
    </source>
</reference>
<sequence>MDHYIDLTMRRDPEFSLPQLMSALYAKLHRGLVRLKSDQIGVSFPGVDTAREGLGAVMRLHGDASLLQTLMATDWLSGMRDHLIIGRMAAVPEVHQHRSVRRVQAQSSPERLRRRSMKRHGLDADTARKRIPDSAQETLDLPFLRVASSSTSQTFLFFIEHGTLLPTPVPGQFNTYGLSSKATIPWF</sequence>
<dbReference type="Pfam" id="PF09618">
    <property type="entry name" value="Cas_Csy4"/>
    <property type="match status" value="1"/>
</dbReference>
<dbReference type="Gene3D" id="3.30.70.2540">
    <property type="entry name" value="CRISPR-associated endoribonuclease Cas6/Csy4"/>
    <property type="match status" value="1"/>
</dbReference>
<dbReference type="OrthoDB" id="259831at2"/>
<dbReference type="NCBIfam" id="TIGR02563">
    <property type="entry name" value="cas_Csy4"/>
    <property type="match status" value="1"/>
</dbReference>
<proteinExistence type="predicted"/>
<dbReference type="GO" id="GO:0043571">
    <property type="term" value="P:maintenance of CRISPR repeat elements"/>
    <property type="evidence" value="ECO:0007669"/>
    <property type="project" value="InterPro"/>
</dbReference>